<protein>
    <submittedName>
        <fullName evidence="2">Transposase</fullName>
    </submittedName>
</protein>
<evidence type="ECO:0000313" key="2">
    <source>
        <dbReference type="EMBL" id="MBP2400783.1"/>
    </source>
</evidence>
<feature type="region of interest" description="Disordered" evidence="1">
    <location>
        <begin position="90"/>
        <end position="141"/>
    </location>
</feature>
<evidence type="ECO:0000313" key="3">
    <source>
        <dbReference type="Proteomes" id="UP001519291"/>
    </source>
</evidence>
<evidence type="ECO:0000256" key="1">
    <source>
        <dbReference type="SAM" id="MobiDB-lite"/>
    </source>
</evidence>
<comment type="caution">
    <text evidence="2">The sequence shown here is derived from an EMBL/GenBank/DDBJ whole genome shotgun (WGS) entry which is preliminary data.</text>
</comment>
<dbReference type="EMBL" id="JAGIOH010000001">
    <property type="protein sequence ID" value="MBP2400783.1"/>
    <property type="molecule type" value="Genomic_DNA"/>
</dbReference>
<gene>
    <name evidence="2" type="ORF">JO379_000252</name>
</gene>
<reference evidence="2 3" key="1">
    <citation type="submission" date="2021-03" db="EMBL/GenBank/DDBJ databases">
        <title>Sequencing the genomes of 1000 actinobacteria strains.</title>
        <authorList>
            <person name="Klenk H.-P."/>
        </authorList>
    </citation>
    <scope>NUCLEOTIDE SEQUENCE [LARGE SCALE GENOMIC DNA]</scope>
    <source>
        <strain evidence="2 3">DSM 41480</strain>
    </source>
</reference>
<accession>A0ABS4XYJ9</accession>
<proteinExistence type="predicted"/>
<name>A0ABS4XYJ9_9ACTN</name>
<keyword evidence="3" id="KW-1185">Reference proteome</keyword>
<organism evidence="2 3">
    <name type="scientific">Streptomyces syringium</name>
    <dbReference type="NCBI Taxonomy" id="76729"/>
    <lineage>
        <taxon>Bacteria</taxon>
        <taxon>Bacillati</taxon>
        <taxon>Actinomycetota</taxon>
        <taxon>Actinomycetes</taxon>
        <taxon>Kitasatosporales</taxon>
        <taxon>Streptomycetaceae</taxon>
        <taxon>Streptomyces</taxon>
    </lineage>
</organism>
<feature type="region of interest" description="Disordered" evidence="1">
    <location>
        <begin position="1"/>
        <end position="53"/>
    </location>
</feature>
<feature type="region of interest" description="Disordered" evidence="1">
    <location>
        <begin position="182"/>
        <end position="312"/>
    </location>
</feature>
<feature type="compositionally biased region" description="Polar residues" evidence="1">
    <location>
        <begin position="249"/>
        <end position="261"/>
    </location>
</feature>
<sequence length="358" mass="39758">MHRTSTRPRAYEPTSKRAWATSPPAPPTSSPHTPGPAQTDAVPPPPPRWLHHRNRTRTHPAVAITWMLWPVRHCLPEKSCSAAFQFQHGARNPSTRTGAPLAPHPSPGPDEKPAVSRRLRHPEARRQRPPRTPTHQHIHDHGEQRLIRIAGTWAGVLEELQVGVIEWEVFVDWTMCRAHQHAAGRGKMGSRSGPDALELPGGRAGRPHARAFPRGHEHQAPSTWRRMPPATSGQSQPPAEHGDAPQFTRLRSASQDGQRTPTHPALPRDRRPRVSLARDPCPPAPRADPGEARPGRPPAPPGLGGRPPGFDREAYKHRHKVECRIGLLKQARGVATRHDKLAVHYETAVQLTLRRQSL</sequence>
<dbReference type="Proteomes" id="UP001519291">
    <property type="component" value="Unassembled WGS sequence"/>
</dbReference>